<dbReference type="Pfam" id="PF11802">
    <property type="entry name" value="CENP-K"/>
    <property type="match status" value="1"/>
</dbReference>
<evidence type="ECO:0000256" key="8">
    <source>
        <dbReference type="SAM" id="MobiDB-lite"/>
    </source>
</evidence>
<keyword evidence="7" id="KW-0137">Centromere</keyword>
<evidence type="ECO:0000256" key="7">
    <source>
        <dbReference type="ARBA" id="ARBA00023328"/>
    </source>
</evidence>
<evidence type="ECO:0000313" key="9">
    <source>
        <dbReference type="EMBL" id="SJX65891.1"/>
    </source>
</evidence>
<evidence type="ECO:0000256" key="6">
    <source>
        <dbReference type="ARBA" id="ARBA00023242"/>
    </source>
</evidence>
<dbReference type="PANTHER" id="PTHR14401:SF6">
    <property type="entry name" value="CENTROMERE PROTEIN K"/>
    <property type="match status" value="1"/>
</dbReference>
<dbReference type="GO" id="GO:0051382">
    <property type="term" value="P:kinetochore assembly"/>
    <property type="evidence" value="ECO:0007669"/>
    <property type="project" value="InterPro"/>
</dbReference>
<keyword evidence="4" id="KW-0158">Chromosome</keyword>
<evidence type="ECO:0000256" key="2">
    <source>
        <dbReference type="ARBA" id="ARBA00004584"/>
    </source>
</evidence>
<feature type="region of interest" description="Disordered" evidence="8">
    <location>
        <begin position="19"/>
        <end position="57"/>
    </location>
</feature>
<dbReference type="GO" id="GO:0000775">
    <property type="term" value="C:chromosome, centromeric region"/>
    <property type="evidence" value="ECO:0007669"/>
    <property type="project" value="UniProtKB-SubCell"/>
</dbReference>
<gene>
    <name evidence="9" type="ORF">SRS1_16443</name>
</gene>
<comment type="subcellular location">
    <subcellularLocation>
        <location evidence="2">Chromosome</location>
        <location evidence="2">Centromere</location>
    </subcellularLocation>
    <subcellularLocation>
        <location evidence="1">Nucleus</location>
    </subcellularLocation>
</comment>
<dbReference type="Proteomes" id="UP000239563">
    <property type="component" value="Chromosome XX"/>
</dbReference>
<dbReference type="EMBL" id="LT795073">
    <property type="protein sequence ID" value="SJX65891.1"/>
    <property type="molecule type" value="Genomic_DNA"/>
</dbReference>
<evidence type="ECO:0000256" key="5">
    <source>
        <dbReference type="ARBA" id="ARBA00023054"/>
    </source>
</evidence>
<evidence type="ECO:0000256" key="4">
    <source>
        <dbReference type="ARBA" id="ARBA00022454"/>
    </source>
</evidence>
<comment type="similarity">
    <text evidence="3">Belongs to the CENP-K/MCM22 family.</text>
</comment>
<name>A0A2N8UM12_9BASI</name>
<dbReference type="GO" id="GO:0005634">
    <property type="term" value="C:nucleus"/>
    <property type="evidence" value="ECO:0007669"/>
    <property type="project" value="UniProtKB-SubCell"/>
</dbReference>
<protein>
    <submittedName>
        <fullName evidence="9">Uncharacterized protein</fullName>
    </submittedName>
</protein>
<sequence length="319" mass="35988">MEGTSFHDMAELVRQAALQEAASRAKTRSPLNAASDSTTAAAGTSSSRPPQVSAAAEGEADELLAVYEDEKAKNDALARTVDKRMEALANAKNSKASDARADDQHKRLELEWQQLEYAIRALEDEKRRMPPLESSAVLNVRTRAELYDVNVQYGAALEMIKAELASERDALLRETQLQSDLEIVTTGLEKRLAQLQRKRRLDLTSESAIRDLNRKFKREEQRFKELLAQLIDMGNALFGADNRKVVTLRHYLDEFMNQAWDKPLDPWVSSTRLALRRTGGEVDDAMIELFIRANIIVAHPKDSRRWRLVAFHKATRGSS</sequence>
<evidence type="ECO:0000313" key="10">
    <source>
        <dbReference type="Proteomes" id="UP000239563"/>
    </source>
</evidence>
<evidence type="ECO:0000256" key="3">
    <source>
        <dbReference type="ARBA" id="ARBA00005795"/>
    </source>
</evidence>
<reference evidence="9 10" key="1">
    <citation type="submission" date="2017-02" db="EMBL/GenBank/DDBJ databases">
        <authorList>
            <person name="Peterson S.W."/>
        </authorList>
    </citation>
    <scope>NUCLEOTIDE SEQUENCE [LARGE SCALE GENOMIC DNA]</scope>
    <source>
        <strain evidence="9 10">SRS1_H2-8</strain>
    </source>
</reference>
<accession>A0A2N8UM12</accession>
<keyword evidence="6" id="KW-0539">Nucleus</keyword>
<dbReference type="AlphaFoldDB" id="A0A2N8UM12"/>
<organism evidence="9 10">
    <name type="scientific">Sporisorium reilianum f. sp. reilianum</name>
    <dbReference type="NCBI Taxonomy" id="72559"/>
    <lineage>
        <taxon>Eukaryota</taxon>
        <taxon>Fungi</taxon>
        <taxon>Dikarya</taxon>
        <taxon>Basidiomycota</taxon>
        <taxon>Ustilaginomycotina</taxon>
        <taxon>Ustilaginomycetes</taxon>
        <taxon>Ustilaginales</taxon>
        <taxon>Ustilaginaceae</taxon>
        <taxon>Sporisorium</taxon>
    </lineage>
</organism>
<dbReference type="InterPro" id="IPR020993">
    <property type="entry name" value="Centromere_CenpK"/>
</dbReference>
<proteinExistence type="inferred from homology"/>
<dbReference type="PANTHER" id="PTHR14401">
    <property type="entry name" value="CENTROMERE PROTEIN K"/>
    <property type="match status" value="1"/>
</dbReference>
<keyword evidence="5" id="KW-0175">Coiled coil</keyword>
<dbReference type="GO" id="GO:0000070">
    <property type="term" value="P:mitotic sister chromatid segregation"/>
    <property type="evidence" value="ECO:0007669"/>
    <property type="project" value="TreeGrafter"/>
</dbReference>
<evidence type="ECO:0000256" key="1">
    <source>
        <dbReference type="ARBA" id="ARBA00004123"/>
    </source>
</evidence>
<feature type="compositionally biased region" description="Low complexity" evidence="8">
    <location>
        <begin position="33"/>
        <end position="47"/>
    </location>
</feature>